<feature type="region of interest" description="Disordered" evidence="1">
    <location>
        <begin position="51"/>
        <end position="76"/>
    </location>
</feature>
<dbReference type="AlphaFoldDB" id="A0ABD1P0W1"/>
<keyword evidence="3" id="KW-1185">Reference proteome</keyword>
<evidence type="ECO:0000313" key="2">
    <source>
        <dbReference type="EMBL" id="KAL2457518.1"/>
    </source>
</evidence>
<dbReference type="Proteomes" id="UP001604336">
    <property type="component" value="Unassembled WGS sequence"/>
</dbReference>
<sequence length="143" mass="17081">MRWEWILMMKKKEYDEVKELVESDYEIEEEHQDTTEDENPTINVDFEFGTTNRQQVRDSDTEYGDSLQSVYSEEKAETSSKKRTILDAFNARTDMEDPAFKKGKLQKTSLPFKDFGENHPYLLKCFVKTSPHFREYCEKHPYL</sequence>
<evidence type="ECO:0000256" key="1">
    <source>
        <dbReference type="SAM" id="MobiDB-lite"/>
    </source>
</evidence>
<dbReference type="EMBL" id="JBFOLK010000055">
    <property type="protein sequence ID" value="KAL2457518.1"/>
    <property type="molecule type" value="Genomic_DNA"/>
</dbReference>
<proteinExistence type="predicted"/>
<organism evidence="2 3">
    <name type="scientific">Abeliophyllum distichum</name>
    <dbReference type="NCBI Taxonomy" id="126358"/>
    <lineage>
        <taxon>Eukaryota</taxon>
        <taxon>Viridiplantae</taxon>
        <taxon>Streptophyta</taxon>
        <taxon>Embryophyta</taxon>
        <taxon>Tracheophyta</taxon>
        <taxon>Spermatophyta</taxon>
        <taxon>Magnoliopsida</taxon>
        <taxon>eudicotyledons</taxon>
        <taxon>Gunneridae</taxon>
        <taxon>Pentapetalae</taxon>
        <taxon>asterids</taxon>
        <taxon>lamiids</taxon>
        <taxon>Lamiales</taxon>
        <taxon>Oleaceae</taxon>
        <taxon>Forsythieae</taxon>
        <taxon>Abeliophyllum</taxon>
    </lineage>
</organism>
<name>A0ABD1P0W1_9LAMI</name>
<reference evidence="3" key="1">
    <citation type="submission" date="2024-07" db="EMBL/GenBank/DDBJ databases">
        <title>Two chromosome-level genome assemblies of Korean endemic species Abeliophyllum distichum and Forsythia ovata (Oleaceae).</title>
        <authorList>
            <person name="Jang H."/>
        </authorList>
    </citation>
    <scope>NUCLEOTIDE SEQUENCE [LARGE SCALE GENOMIC DNA]</scope>
</reference>
<protein>
    <submittedName>
        <fullName evidence="2">Uncharacterized protein</fullName>
    </submittedName>
</protein>
<gene>
    <name evidence="2" type="ORF">Adt_46335</name>
</gene>
<evidence type="ECO:0000313" key="3">
    <source>
        <dbReference type="Proteomes" id="UP001604336"/>
    </source>
</evidence>
<accession>A0ABD1P0W1</accession>
<comment type="caution">
    <text evidence="2">The sequence shown here is derived from an EMBL/GenBank/DDBJ whole genome shotgun (WGS) entry which is preliminary data.</text>
</comment>